<feature type="domain" description="MI" evidence="7">
    <location>
        <begin position="282"/>
        <end position="403"/>
    </location>
</feature>
<protein>
    <recommendedName>
        <fullName evidence="7">MI domain-containing protein</fullName>
    </recommendedName>
</protein>
<feature type="compositionally biased region" description="Basic residues" evidence="6">
    <location>
        <begin position="60"/>
        <end position="69"/>
    </location>
</feature>
<feature type="region of interest" description="Disordered" evidence="6">
    <location>
        <begin position="1"/>
        <end position="103"/>
    </location>
</feature>
<feature type="domain" description="MI" evidence="7">
    <location>
        <begin position="417"/>
        <end position="538"/>
    </location>
</feature>
<evidence type="ECO:0000313" key="8">
    <source>
        <dbReference type="EMBL" id="KAL3677499.1"/>
    </source>
</evidence>
<evidence type="ECO:0000256" key="1">
    <source>
        <dbReference type="ARBA" id="ARBA00004496"/>
    </source>
</evidence>
<sequence>MSSPGGGFLTEEQRKLLRSASQGRDTVPEAVSPKGDSRHGSKSGAGGGGAVLSKNDKKSHSGRTGRPKKGGGGGKGTWGALLSDGDNTSALDRNDPNYDSEEEPYKLVGAPVAQSLEEYREKVVRIIEEYFTNGDVAEAAANLRDVGSPDYHHYFVKKLISMAMDRHDRDKEMASVLISALYNDVVVPDQLAKGYLKLLESVDDLSLDIPDAVDVLALFVARAVVDDILPPAFLSKTAKVLPEGSEGLVVIQKAEKSYLLAPHHAEVVEKKWGGSTQTTVEEVKRKITDLLNEYVESGDRSEACRCIRELNVPFFHHEVVKKAVTLAMEKRSAEDKILSLLKECADEGLITSSQMSKGFSRLSDAVEDLALDIPHAGDMLQEITKKGRKEGWLGSSISRAASMEVVTAALDSDEVRNFKNAATEIIQEYFASDDISEVIRSLEELSVPEYHPIFLKRLFTLAMDRKHRDKEMASVLLSALYAEVIPIGQVIRAFVLLLESAEDTALDIPDAANVLTMFLARAVVDDILAPIHLDEIDEELMDDTLGREIVHNARAVLTARHAGERVLRCWGGGGSGLAVEDTKDKIIKLLEEYAAGGDLGEACQCIRDLDMPFFHHEVVKKALVMAMEKKNDRLLGLLQESANEGLITTNQMMKGYGRMADYLDDLSLDIPDAREKFASYVAQAKREGWLKASFGEEAPQVNGTT</sequence>
<evidence type="ECO:0000259" key="7">
    <source>
        <dbReference type="PROSITE" id="PS51366"/>
    </source>
</evidence>
<dbReference type="PROSITE" id="PS51366">
    <property type="entry name" value="MI"/>
    <property type="match status" value="4"/>
</dbReference>
<comment type="subcellular location">
    <subcellularLocation>
        <location evidence="1">Cytoplasm</location>
    </subcellularLocation>
</comment>
<dbReference type="Pfam" id="PF02847">
    <property type="entry name" value="MA3"/>
    <property type="match status" value="4"/>
</dbReference>
<dbReference type="EMBL" id="JBJQOH010000008">
    <property type="protein sequence ID" value="KAL3677499.1"/>
    <property type="molecule type" value="Genomic_DNA"/>
</dbReference>
<dbReference type="GO" id="GO:0005829">
    <property type="term" value="C:cytosol"/>
    <property type="evidence" value="ECO:0007669"/>
    <property type="project" value="UniProtKB-ARBA"/>
</dbReference>
<dbReference type="PANTHER" id="PTHR12626:SF0">
    <property type="entry name" value="PROGRAMMED CELL DEATH PROTEIN 4"/>
    <property type="match status" value="1"/>
</dbReference>
<proteinExistence type="inferred from homology"/>
<dbReference type="InterPro" id="IPR003891">
    <property type="entry name" value="Initiation_fac_eIF4g_MI"/>
</dbReference>
<feature type="domain" description="MI" evidence="7">
    <location>
        <begin position="118"/>
        <end position="239"/>
    </location>
</feature>
<dbReference type="SUPFAM" id="SSF48371">
    <property type="entry name" value="ARM repeat"/>
    <property type="match status" value="4"/>
</dbReference>
<dbReference type="GO" id="GO:0009646">
    <property type="term" value="P:response to absence of light"/>
    <property type="evidence" value="ECO:0007669"/>
    <property type="project" value="UniProtKB-ARBA"/>
</dbReference>
<dbReference type="SMART" id="SM00544">
    <property type="entry name" value="MA3"/>
    <property type="match status" value="4"/>
</dbReference>
<dbReference type="PANTHER" id="PTHR12626">
    <property type="entry name" value="PROGRAMMED CELL DEATH 4"/>
    <property type="match status" value="1"/>
</dbReference>
<dbReference type="FunFam" id="1.25.40.180:FF:000008">
    <property type="entry name" value="Programmed cell death protein 4"/>
    <property type="match status" value="1"/>
</dbReference>
<dbReference type="GO" id="GO:0043022">
    <property type="term" value="F:ribosome binding"/>
    <property type="evidence" value="ECO:0007669"/>
    <property type="project" value="UniProtKB-ARBA"/>
</dbReference>
<dbReference type="InterPro" id="IPR016024">
    <property type="entry name" value="ARM-type_fold"/>
</dbReference>
<keyword evidence="3" id="KW-0963">Cytoplasm</keyword>
<evidence type="ECO:0000256" key="4">
    <source>
        <dbReference type="ARBA" id="ARBA00022737"/>
    </source>
</evidence>
<dbReference type="Proteomes" id="UP001633002">
    <property type="component" value="Unassembled WGS sequence"/>
</dbReference>
<gene>
    <name evidence="8" type="ORF">R1sor_027447</name>
</gene>
<evidence type="ECO:0000256" key="3">
    <source>
        <dbReference type="ARBA" id="ARBA00022490"/>
    </source>
</evidence>
<comment type="similarity">
    <text evidence="2">Belongs to the PDCD4 family.</text>
</comment>
<organism evidence="8 9">
    <name type="scientific">Riccia sorocarpa</name>
    <dbReference type="NCBI Taxonomy" id="122646"/>
    <lineage>
        <taxon>Eukaryota</taxon>
        <taxon>Viridiplantae</taxon>
        <taxon>Streptophyta</taxon>
        <taxon>Embryophyta</taxon>
        <taxon>Marchantiophyta</taxon>
        <taxon>Marchantiopsida</taxon>
        <taxon>Marchantiidae</taxon>
        <taxon>Marchantiales</taxon>
        <taxon>Ricciaceae</taxon>
        <taxon>Riccia</taxon>
    </lineage>
</organism>
<dbReference type="FunFam" id="1.25.40.180:FF:000009">
    <property type="entry name" value="programmed cell death protein 4"/>
    <property type="match status" value="2"/>
</dbReference>
<evidence type="ECO:0000313" key="9">
    <source>
        <dbReference type="Proteomes" id="UP001633002"/>
    </source>
</evidence>
<dbReference type="GO" id="GO:0090549">
    <property type="term" value="P:response to carbon starvation"/>
    <property type="evidence" value="ECO:0007669"/>
    <property type="project" value="UniProtKB-ARBA"/>
</dbReference>
<keyword evidence="4" id="KW-0677">Repeat</keyword>
<keyword evidence="9" id="KW-1185">Reference proteome</keyword>
<feature type="domain" description="MI" evidence="7">
    <location>
        <begin position="581"/>
        <end position="700"/>
    </location>
</feature>
<evidence type="ECO:0000256" key="6">
    <source>
        <dbReference type="SAM" id="MobiDB-lite"/>
    </source>
</evidence>
<dbReference type="Gene3D" id="1.25.40.180">
    <property type="match status" value="4"/>
</dbReference>
<dbReference type="InterPro" id="IPR039778">
    <property type="entry name" value="PDCD4"/>
</dbReference>
<reference evidence="8 9" key="1">
    <citation type="submission" date="2024-09" db="EMBL/GenBank/DDBJ databases">
        <title>Chromosome-scale assembly of Riccia sorocarpa.</title>
        <authorList>
            <person name="Paukszto L."/>
        </authorList>
    </citation>
    <scope>NUCLEOTIDE SEQUENCE [LARGE SCALE GENOMIC DNA]</scope>
    <source>
        <strain evidence="8">LP-2024</strain>
        <tissue evidence="8">Aerial parts of the thallus</tissue>
    </source>
</reference>
<dbReference type="AlphaFoldDB" id="A0ABD3GIG4"/>
<evidence type="ECO:0000256" key="2">
    <source>
        <dbReference type="ARBA" id="ARBA00005497"/>
    </source>
</evidence>
<accession>A0ABD3GIG4</accession>
<evidence type="ECO:0000256" key="5">
    <source>
        <dbReference type="ARBA" id="ARBA00023242"/>
    </source>
</evidence>
<name>A0ABD3GIG4_9MARC</name>
<comment type="caution">
    <text evidence="8">The sequence shown here is derived from an EMBL/GenBank/DDBJ whole genome shotgun (WGS) entry which is preliminary data.</text>
</comment>
<keyword evidence="5" id="KW-0539">Nucleus</keyword>